<keyword evidence="1" id="KW-0472">Membrane</keyword>
<proteinExistence type="predicted"/>
<feature type="transmembrane region" description="Helical" evidence="1">
    <location>
        <begin position="5"/>
        <end position="27"/>
    </location>
</feature>
<feature type="transmembrane region" description="Helical" evidence="1">
    <location>
        <begin position="33"/>
        <end position="53"/>
    </location>
</feature>
<evidence type="ECO:0000256" key="1">
    <source>
        <dbReference type="SAM" id="Phobius"/>
    </source>
</evidence>
<dbReference type="EMBL" id="PEZY01000004">
    <property type="protein sequence ID" value="PIS06490.1"/>
    <property type="molecule type" value="Genomic_DNA"/>
</dbReference>
<keyword evidence="1" id="KW-0812">Transmembrane</keyword>
<keyword evidence="1" id="KW-1133">Transmembrane helix</keyword>
<dbReference type="Proteomes" id="UP000229056">
    <property type="component" value="Unassembled WGS sequence"/>
</dbReference>
<gene>
    <name evidence="2" type="ORF">COT80_00955</name>
</gene>
<evidence type="ECO:0000313" key="3">
    <source>
        <dbReference type="Proteomes" id="UP000229056"/>
    </source>
</evidence>
<feature type="transmembrane region" description="Helical" evidence="1">
    <location>
        <begin position="97"/>
        <end position="116"/>
    </location>
</feature>
<organism evidence="2 3">
    <name type="scientific">Candidatus Buchananbacteria bacterium CG10_big_fil_rev_8_21_14_0_10_33_19</name>
    <dbReference type="NCBI Taxonomy" id="1974525"/>
    <lineage>
        <taxon>Bacteria</taxon>
        <taxon>Candidatus Buchananiibacteriota</taxon>
    </lineage>
</organism>
<dbReference type="AlphaFoldDB" id="A0A2H0W791"/>
<sequence>MKNKLILEIFIALVLVVLLVFCLNPFNLWMPDMIVTIMAMSLIVVFSIFSVFIWQEQAGDERELFHRMLAGRIAYLVGSSVLVLGIIVQSFKHQVDIWLVVTLVFMILAKIFGNIYSRIKY</sequence>
<name>A0A2H0W791_9BACT</name>
<accession>A0A2H0W791</accession>
<feature type="transmembrane region" description="Helical" evidence="1">
    <location>
        <begin position="73"/>
        <end position="91"/>
    </location>
</feature>
<reference evidence="3" key="1">
    <citation type="submission" date="2017-09" db="EMBL/GenBank/DDBJ databases">
        <title>Depth-based differentiation of microbial function through sediment-hosted aquifers and enrichment of novel symbionts in the deep terrestrial subsurface.</title>
        <authorList>
            <person name="Probst A.J."/>
            <person name="Ladd B."/>
            <person name="Jarett J.K."/>
            <person name="Geller-Mcgrath D.E."/>
            <person name="Sieber C.M.K."/>
            <person name="Emerson J.B."/>
            <person name="Anantharaman K."/>
            <person name="Thomas B.C."/>
            <person name="Malmstrom R."/>
            <person name="Stieglmeier M."/>
            <person name="Klingl A."/>
            <person name="Woyke T."/>
            <person name="Ryan C.M."/>
            <person name="Banfield J.F."/>
        </authorList>
    </citation>
    <scope>NUCLEOTIDE SEQUENCE [LARGE SCALE GENOMIC DNA]</scope>
</reference>
<evidence type="ECO:0000313" key="2">
    <source>
        <dbReference type="EMBL" id="PIS06490.1"/>
    </source>
</evidence>
<comment type="caution">
    <text evidence="2">The sequence shown here is derived from an EMBL/GenBank/DDBJ whole genome shotgun (WGS) entry which is preliminary data.</text>
</comment>
<protein>
    <recommendedName>
        <fullName evidence="4">DUF2178 domain-containing protein</fullName>
    </recommendedName>
</protein>
<evidence type="ECO:0008006" key="4">
    <source>
        <dbReference type="Google" id="ProtNLM"/>
    </source>
</evidence>